<feature type="non-terminal residue" evidence="2">
    <location>
        <position position="1"/>
    </location>
</feature>
<keyword evidence="3" id="KW-1185">Reference proteome</keyword>
<comment type="caution">
    <text evidence="2">The sequence shown here is derived from an EMBL/GenBank/DDBJ whole genome shotgun (WGS) entry which is preliminary data.</text>
</comment>
<protein>
    <recommendedName>
        <fullName evidence="1">GAG-pre-integrase domain-containing protein</fullName>
    </recommendedName>
</protein>
<name>A0A371GEB6_MUCPR</name>
<reference evidence="2" key="1">
    <citation type="submission" date="2018-05" db="EMBL/GenBank/DDBJ databases">
        <title>Draft genome of Mucuna pruriens seed.</title>
        <authorList>
            <person name="Nnadi N.E."/>
            <person name="Vos R."/>
            <person name="Hasami M.H."/>
            <person name="Devisetty U.K."/>
            <person name="Aguiy J.C."/>
        </authorList>
    </citation>
    <scope>NUCLEOTIDE SEQUENCE [LARGE SCALE GENOMIC DNA]</scope>
    <source>
        <strain evidence="2">JCA_2017</strain>
    </source>
</reference>
<sequence>MWYALLKSRRMLIFSQLMRSKVLYWCMGRKRINSDALLRHFHYGHLNFDDLRTLQQKEMVASLPKLSIPLEICEECVIGKQHRESFPKGKTQSMKAI</sequence>
<proteinExistence type="predicted"/>
<dbReference type="Proteomes" id="UP000257109">
    <property type="component" value="Unassembled WGS sequence"/>
</dbReference>
<dbReference type="AlphaFoldDB" id="A0A371GEB6"/>
<feature type="domain" description="GAG-pre-integrase" evidence="1">
    <location>
        <begin position="32"/>
        <end position="81"/>
    </location>
</feature>
<evidence type="ECO:0000313" key="2">
    <source>
        <dbReference type="EMBL" id="RDX88846.1"/>
    </source>
</evidence>
<organism evidence="2 3">
    <name type="scientific">Mucuna pruriens</name>
    <name type="common">Velvet bean</name>
    <name type="synonym">Dolichos pruriens</name>
    <dbReference type="NCBI Taxonomy" id="157652"/>
    <lineage>
        <taxon>Eukaryota</taxon>
        <taxon>Viridiplantae</taxon>
        <taxon>Streptophyta</taxon>
        <taxon>Embryophyta</taxon>
        <taxon>Tracheophyta</taxon>
        <taxon>Spermatophyta</taxon>
        <taxon>Magnoliopsida</taxon>
        <taxon>eudicotyledons</taxon>
        <taxon>Gunneridae</taxon>
        <taxon>Pentapetalae</taxon>
        <taxon>rosids</taxon>
        <taxon>fabids</taxon>
        <taxon>Fabales</taxon>
        <taxon>Fabaceae</taxon>
        <taxon>Papilionoideae</taxon>
        <taxon>50 kb inversion clade</taxon>
        <taxon>NPAAA clade</taxon>
        <taxon>indigoferoid/millettioid clade</taxon>
        <taxon>Phaseoleae</taxon>
        <taxon>Mucuna</taxon>
    </lineage>
</organism>
<dbReference type="OrthoDB" id="1749249at2759"/>
<evidence type="ECO:0000313" key="3">
    <source>
        <dbReference type="Proteomes" id="UP000257109"/>
    </source>
</evidence>
<accession>A0A371GEB6</accession>
<dbReference type="InterPro" id="IPR025724">
    <property type="entry name" value="GAG-pre-integrase_dom"/>
</dbReference>
<gene>
    <name evidence="2" type="ORF">CR513_29505</name>
</gene>
<evidence type="ECO:0000259" key="1">
    <source>
        <dbReference type="Pfam" id="PF13976"/>
    </source>
</evidence>
<dbReference type="EMBL" id="QJKJ01005825">
    <property type="protein sequence ID" value="RDX88846.1"/>
    <property type="molecule type" value="Genomic_DNA"/>
</dbReference>
<dbReference type="Pfam" id="PF13976">
    <property type="entry name" value="gag_pre-integrs"/>
    <property type="match status" value="1"/>
</dbReference>